<feature type="region of interest" description="Disordered" evidence="1">
    <location>
        <begin position="205"/>
        <end position="232"/>
    </location>
</feature>
<dbReference type="RefSeq" id="XP_014657214.1">
    <property type="nucleotide sequence ID" value="XM_014801728.1"/>
</dbReference>
<evidence type="ECO:0000256" key="1">
    <source>
        <dbReference type="SAM" id="MobiDB-lite"/>
    </source>
</evidence>
<gene>
    <name evidence="2" type="ORF">PAN0_005d2486</name>
</gene>
<reference evidence="2" key="1">
    <citation type="submission" date="2014-07" db="EMBL/GenBank/DDBJ databases">
        <title>Draft genome sequence of the yeast Pseudozyma antarctica JCM 10317 known as a producer of lipase B which used in a wide range of industrial applications.</title>
        <authorList>
            <person name="Morita T."/>
            <person name="Saika A."/>
            <person name="Koike H."/>
        </authorList>
    </citation>
    <scope>NUCLEOTIDE SEQUENCE</scope>
    <source>
        <strain evidence="2">JCM 10317</strain>
    </source>
</reference>
<keyword evidence="3" id="KW-1185">Reference proteome</keyword>
<dbReference type="HOGENOM" id="CLU_103523_1_0_1"/>
<dbReference type="GeneID" id="26303478"/>
<dbReference type="Proteomes" id="UP000053758">
    <property type="component" value="Unassembled WGS sequence"/>
</dbReference>
<evidence type="ECO:0000313" key="2">
    <source>
        <dbReference type="EMBL" id="GAK64274.1"/>
    </source>
</evidence>
<dbReference type="PANTHER" id="PTHR34066:SF1">
    <property type="entry name" value="DUF1764 FAMILY PROTEIN"/>
    <property type="match status" value="1"/>
</dbReference>
<evidence type="ECO:0000313" key="3">
    <source>
        <dbReference type="Proteomes" id="UP000053758"/>
    </source>
</evidence>
<accession>A0A081CC78</accession>
<dbReference type="PANTHER" id="PTHR34066">
    <property type="entry name" value="GROWTH FACTOR 2"/>
    <property type="match status" value="1"/>
</dbReference>
<feature type="compositionally biased region" description="Low complexity" evidence="1">
    <location>
        <begin position="1"/>
        <end position="17"/>
    </location>
</feature>
<feature type="compositionally biased region" description="Low complexity" evidence="1">
    <location>
        <begin position="59"/>
        <end position="71"/>
    </location>
</feature>
<dbReference type="InterPro" id="IPR013885">
    <property type="entry name" value="DUF1764_euk"/>
</dbReference>
<name>A0A081CC78_PSEA2</name>
<sequence>MGKSKTTVAAGGNAAVASEIDDIFSSSTTSKSSSSKPSKATRSEASSSRASKTSDKAASKSTSSSASNSNSKSKRKREADSAPSKKRAVEVVTDTSSSIPTSIAAPPPPKTRPSKSSASNGAFDAAKQAELEEFANSRGGGERKTTDDGLRIFSAAELGMNDDGGDTELCPFDCNCSYNVRLVQSILAAPAHHAQLQPEWPRVDAAAKPCTQDPPPASGNGELHRSCCASPG</sequence>
<feature type="compositionally biased region" description="Low complexity" evidence="1">
    <location>
        <begin position="95"/>
        <end position="104"/>
    </location>
</feature>
<organism evidence="2">
    <name type="scientific">Pseudozyma antarctica</name>
    <name type="common">Yeast</name>
    <name type="synonym">Candida antarctica</name>
    <dbReference type="NCBI Taxonomy" id="84753"/>
    <lineage>
        <taxon>Eukaryota</taxon>
        <taxon>Fungi</taxon>
        <taxon>Dikarya</taxon>
        <taxon>Basidiomycota</taxon>
        <taxon>Ustilaginomycotina</taxon>
        <taxon>Ustilaginomycetes</taxon>
        <taxon>Ustilaginales</taxon>
        <taxon>Ustilaginaceae</taxon>
        <taxon>Moesziomyces</taxon>
    </lineage>
</organism>
<dbReference type="AlphaFoldDB" id="A0A081CC78"/>
<feature type="compositionally biased region" description="Low complexity" evidence="1">
    <location>
        <begin position="25"/>
        <end position="51"/>
    </location>
</feature>
<dbReference type="EMBL" id="DF830072">
    <property type="protein sequence ID" value="GAK64274.1"/>
    <property type="molecule type" value="Genomic_DNA"/>
</dbReference>
<feature type="region of interest" description="Disordered" evidence="1">
    <location>
        <begin position="1"/>
        <end position="148"/>
    </location>
</feature>
<dbReference type="Pfam" id="PF08576">
    <property type="entry name" value="DUF1764"/>
    <property type="match status" value="1"/>
</dbReference>
<protein>
    <submittedName>
        <fullName evidence="2">DUF1764-domain-containing protein</fullName>
    </submittedName>
</protein>
<proteinExistence type="predicted"/>